<dbReference type="Pfam" id="PF12947">
    <property type="entry name" value="EGF_3"/>
    <property type="match status" value="8"/>
</dbReference>
<evidence type="ECO:0000259" key="11">
    <source>
        <dbReference type="PROSITE" id="PS50026"/>
    </source>
</evidence>
<comment type="caution">
    <text evidence="14">The sequence shown here is derived from an EMBL/GenBank/DDBJ whole genome shotgun (WGS) entry which is preliminary data.</text>
</comment>
<evidence type="ECO:0000259" key="13">
    <source>
        <dbReference type="PROSITE" id="PS50963"/>
    </source>
</evidence>
<dbReference type="InterPro" id="IPR056806">
    <property type="entry name" value="EGF_STAB1-2"/>
</dbReference>
<dbReference type="InterPro" id="IPR002049">
    <property type="entry name" value="LE_dom"/>
</dbReference>
<evidence type="ECO:0000256" key="2">
    <source>
        <dbReference type="ARBA" id="ARBA00022536"/>
    </source>
</evidence>
<dbReference type="Pfam" id="PF24887">
    <property type="entry name" value="EGF_STAB1-2"/>
    <property type="match status" value="1"/>
</dbReference>
<dbReference type="EMBL" id="JAGKHQ010000015">
    <property type="protein sequence ID" value="KAG7497481.1"/>
    <property type="molecule type" value="Genomic_DNA"/>
</dbReference>
<dbReference type="FunFam" id="3.10.100.10:FF:000001">
    <property type="entry name" value="Hyaluronan proteoglycan link protein 1"/>
    <property type="match status" value="1"/>
</dbReference>
<feature type="domain" description="EGF-like" evidence="11">
    <location>
        <begin position="158"/>
        <end position="198"/>
    </location>
</feature>
<feature type="domain" description="EGF-like" evidence="11">
    <location>
        <begin position="956"/>
        <end position="998"/>
    </location>
</feature>
<dbReference type="InterPro" id="IPR000538">
    <property type="entry name" value="Link_dom"/>
</dbReference>
<feature type="region of interest" description="Disordered" evidence="9">
    <location>
        <begin position="2539"/>
        <end position="2566"/>
    </location>
</feature>
<feature type="domain" description="FAS1" evidence="12">
    <location>
        <begin position="1637"/>
        <end position="1763"/>
    </location>
</feature>
<dbReference type="PANTHER" id="PTHR24038">
    <property type="entry name" value="STABILIN"/>
    <property type="match status" value="1"/>
</dbReference>
<keyword evidence="15" id="KW-1185">Reference proteome</keyword>
<dbReference type="PROSITE" id="PS50963">
    <property type="entry name" value="LINK_2"/>
    <property type="match status" value="1"/>
</dbReference>
<feature type="domain" description="EGF-like" evidence="11">
    <location>
        <begin position="1429"/>
        <end position="1466"/>
    </location>
</feature>
<dbReference type="PROSITE" id="PS01186">
    <property type="entry name" value="EGF_2"/>
    <property type="match status" value="14"/>
</dbReference>
<evidence type="ECO:0000256" key="6">
    <source>
        <dbReference type="ARBA" id="ARBA00023180"/>
    </source>
</evidence>
<feature type="disulfide bond" evidence="7">
    <location>
        <begin position="253"/>
        <end position="270"/>
    </location>
</feature>
<feature type="domain" description="EGF-like" evidence="11">
    <location>
        <begin position="913"/>
        <end position="955"/>
    </location>
</feature>
<sequence length="2582" mass="276830">MCLNVSFSYRMSRKHTGGGGGRKKAEKRPTSGVPGSESGIRRVRQDQSPRSGDMDVSQSSKFLVSSLMMTMMMTSAAAQQNLCSNSTVLRTRSSCHSCSVSLLIPCPSGFKQTPQSVAQDCRYYIRTPSLKLPLSGCSFECYREVELKNCCPGYWGPDCIECPENAERPCSGRGVCSDGLGGNGTCSCQAGFVGTACEGCLPGVYGPTCSSECTCHHGLCNSGLRGDGRCTCFSGYRGPQCDQEMPECAALRCPQNSRCLEEALTGKMECHCAVGFQMTADQCLSINPCLQQLCHVHASCVHTGPGQHLCACNEGYSGDGKVCMAVDPCQTKLGGCAAESARCVFDGPGKSHCECLPGFDLLSNGGCSLKESCGPRSCHANANCTTMGPGQIQCTCLQGYIGNGKVCYGTIMQRLNELNTEPGGQWSGQLSKAISLFDSVSWPLQNLGPFTVFVPINKGFKGTAVKTLTADLSKAKYLCKMHLVAKVMPFDTLKKTDVFYTLTGKTAETDTSLGDSQTKIRIHGSRQRGVIVQSDLVASNGLIHLINNLMQSVSPTVDSDPKENLMKIIGDYGKFATFKTLLEKTDMASVMDLPGPITVFAPTTAAFQAMTEGHLSYFNSPQGHNKLLELIRNHVVMSTSLEVFNAASSPRIVTMANQVLEINVTENGQFLVNGAAVVEAAVEAKNGRLYVLDGVLTPASIQPVLPHRCDVTESKTVPGECVSCSKVKLSQCLSGVYMSYYTFGCLYTLSFGNPPVKVPVSGCSPLCNTTVTTRACCKGFYGDDCTPCPGGYQTPCSGRGQCTEGITGNGSCICEPNFRGSRCQYCSSPNKYGPNCDKTCLCIHGQCKNHPESDGRCKQDSCLAGFTGQFCERKTSPCSSQFCHAHADCDFSQGAKRCVCKPGYQGDGITCVESDPCAPPLRGGCNVNAKCIKTGPGTHTCQCLTGWQEDGDECQPINNCNGPDRGGCHPNGTCIYVGPGQSDCTCKSGYKGNGHDCEAVNQCVTVAGGCHYLATCRLLSSQWTCVCDDGYIGNGQICYGTVDQELMALPDTADFLRWTKDSGLSLMDQNITLLVPSSAAVAKMSSEDKSFWTTKGNLPSLVRNHVIAGNYPSSNLSSVSSVTSLLTVTLPVSTSNEVVTVGGAAITTSNIAATNGLIHVIDKVLVPDRKLSEGLLEMLALRPEFSLFRSYVINNNLTDEIERADEFTLFAPTDAAVNDYLKKTAATALDVNTTRYHVVAGQRLLRTDLQPGGYKQTLLGFSFQLKIFPQDGKLFVNNAQINSSNLLSGKGVIHGLSAVLQINRNRCDGALYKSVQGTCVDCLFPQSVICPNNTVPVKSARARKCMMSRVFEGERLLAVGCRATCLQTTIIPRCCRGFFGQHCEQCPGPKGQPCFENGECLDGKNGTGVCQCQRGFDGTACETCQSGKYGIHCDQECKCKNGRCNEGLTGDGTCECDVGWRGVLCDEKIQSSADELCGSVKCHTSANCATGPVGPQCLCAAGFYGNGTYCQAKDACASNNGGCSLYAVCKRTQPGRRDCVCLSGYSGDGLICVEINPCLEGNGGCHANADCIHIGPNKTSCACSDGYSGGGKNCVMINLCQTKNGGCHRYANCAMVTPGVQNCTCKTGFQGDGFKCKSTVGREILTRKLREFYFGLAAADISLKGRGPFTAFVPTFAAFEVDKKGINRLRDKDGAAAILRGHIVMCHTLLPADLSRPRNLTSLSGLVLTTRSIQGSIFVNEANITYSDEPSVNGIFHEIDKILFPPKDPEPTNLNLTDVADRHGYRSFYKLLQDTGVVNILSDGLYQPVTAFLPSDAVMASLPQQQKDFLFHPDHQTQLVEYLKYHILHGQKVFAEGLIHLDSPRTLQGSPLSFVCGGSDNIGEIFVNDAKCRITQRNLIFNGGIAYGIDCLLTPPSLGGRCDEQTTFDLKMDCGLCQSQSNSCPRGSKLKEVQKCDLPNMYIAKDSGCRNVCTIKFWQPKCCRGYYGRDCLVCPGGVSSPCSNRGKCDDGHLGNGTCTCDASFGGLACAQCSTGFFGPTCRACNCSEHGSCDDGRRGTGGCFCDAGWTGERCETEQADPPQCSPSCSPKAVCKENNTCVCRPFYEGDGYTCTVVDMCQVWNGGCAKGARCAQKGGQVTCTCPRGHSGDGFTCMPIDPCASGDNGGCHEHAVCTMTAPGRKRCSCKDNYVGDGVTCEVKQLPISRCLQGNGQCHQNAKCTDLHFEDSTLGVFHIRSDDGQYKLNFTAAQRACTVVGGTLATYNQLSYAQQGGLNMCAAGWLDEARVAYPTTYSNPNCGFGHVGIVDYGARKNTSETWDAFCYRMKEVRCECLVGYVGDGFKCTGNLLQVLRSTPTFSNFLTQILNYSQVSESGKTFLKRLSNITILGTLFVPDNDGLPGNQTLSQQDIEFHLLEGRALVASDLKNGTRIKTRGGSLTVIGVSDLLNPAVLSSRYINDRFVTVSDIIASNGFIHVLQGPLKAPPPHHEMHASHKAGVGMGVTLLVILTAAVMFVGFKFYKQTSRGLHFHYFKDEEEEEAPPIDFSRSISNPVYDSAPESATNDIADDKHAAPGAVSYDLLQDG</sequence>
<dbReference type="GO" id="GO:0005509">
    <property type="term" value="F:calcium ion binding"/>
    <property type="evidence" value="ECO:0007669"/>
    <property type="project" value="InterPro"/>
</dbReference>
<feature type="domain" description="EGF-like" evidence="11">
    <location>
        <begin position="205"/>
        <end position="242"/>
    </location>
</feature>
<name>A0AAV6QWQ3_SOLSE</name>
<dbReference type="PANTHER" id="PTHR24038:SF0">
    <property type="entry name" value="STABILIN-2"/>
    <property type="match status" value="1"/>
</dbReference>
<evidence type="ECO:0000256" key="7">
    <source>
        <dbReference type="PROSITE-ProRule" id="PRU00076"/>
    </source>
</evidence>
<feature type="compositionally biased region" description="Basic residues" evidence="9">
    <location>
        <begin position="13"/>
        <end position="26"/>
    </location>
</feature>
<evidence type="ECO:0000256" key="5">
    <source>
        <dbReference type="ARBA" id="ARBA00023170"/>
    </source>
</evidence>
<feature type="domain" description="EGF-like" evidence="11">
    <location>
        <begin position="244"/>
        <end position="284"/>
    </location>
</feature>
<feature type="domain" description="Link" evidence="13">
    <location>
        <begin position="2230"/>
        <end position="2323"/>
    </location>
</feature>
<feature type="domain" description="FAS1" evidence="12">
    <location>
        <begin position="1772"/>
        <end position="1913"/>
    </location>
</feature>
<feature type="compositionally biased region" description="Polar residues" evidence="9">
    <location>
        <begin position="48"/>
        <end position="57"/>
    </location>
</feature>
<evidence type="ECO:0000256" key="4">
    <source>
        <dbReference type="ARBA" id="ARBA00023157"/>
    </source>
</evidence>
<gene>
    <name evidence="14" type="ORF">JOB18_038521</name>
</gene>
<dbReference type="SMART" id="SM00554">
    <property type="entry name" value="FAS1"/>
    <property type="match status" value="7"/>
</dbReference>
<comment type="caution">
    <text evidence="7">Lacks conserved residue(s) required for the propagation of feature annotation.</text>
</comment>
<dbReference type="InterPro" id="IPR024731">
    <property type="entry name" value="NELL2-like_EGF"/>
</dbReference>
<feature type="transmembrane region" description="Helical" evidence="10">
    <location>
        <begin position="2494"/>
        <end position="2515"/>
    </location>
</feature>
<feature type="domain" description="EGF-like" evidence="11">
    <location>
        <begin position="874"/>
        <end position="912"/>
    </location>
</feature>
<dbReference type="PROSITE" id="PS01241">
    <property type="entry name" value="LINK_1"/>
    <property type="match status" value="1"/>
</dbReference>
<feature type="domain" description="EGF-like" evidence="11">
    <location>
        <begin position="1384"/>
        <end position="1422"/>
    </location>
</feature>
<keyword evidence="10" id="KW-0812">Transmembrane</keyword>
<proteinExistence type="predicted"/>
<feature type="domain" description="EGF-like" evidence="11">
    <location>
        <begin position="2155"/>
        <end position="2197"/>
    </location>
</feature>
<dbReference type="SMART" id="SM00445">
    <property type="entry name" value="LINK"/>
    <property type="match status" value="1"/>
</dbReference>
<feature type="domain" description="EGF-like" evidence="11">
    <location>
        <begin position="2037"/>
        <end position="2074"/>
    </location>
</feature>
<feature type="domain" description="FAS1" evidence="12">
    <location>
        <begin position="1172"/>
        <end position="1300"/>
    </location>
</feature>
<dbReference type="InterPro" id="IPR000782">
    <property type="entry name" value="FAS1_domain"/>
</dbReference>
<evidence type="ECO:0000313" key="15">
    <source>
        <dbReference type="Proteomes" id="UP000693946"/>
    </source>
</evidence>
<evidence type="ECO:0000256" key="3">
    <source>
        <dbReference type="ARBA" id="ARBA00023136"/>
    </source>
</evidence>
<organism evidence="14 15">
    <name type="scientific">Solea senegalensis</name>
    <name type="common">Senegalese sole</name>
    <dbReference type="NCBI Taxonomy" id="28829"/>
    <lineage>
        <taxon>Eukaryota</taxon>
        <taxon>Metazoa</taxon>
        <taxon>Chordata</taxon>
        <taxon>Craniata</taxon>
        <taxon>Vertebrata</taxon>
        <taxon>Euteleostomi</taxon>
        <taxon>Actinopterygii</taxon>
        <taxon>Neopterygii</taxon>
        <taxon>Teleostei</taxon>
        <taxon>Neoteleostei</taxon>
        <taxon>Acanthomorphata</taxon>
        <taxon>Carangaria</taxon>
        <taxon>Pleuronectiformes</taxon>
        <taxon>Pleuronectoidei</taxon>
        <taxon>Soleidae</taxon>
        <taxon>Solea</taxon>
    </lineage>
</organism>
<evidence type="ECO:0000256" key="8">
    <source>
        <dbReference type="PROSITE-ProRule" id="PRU00323"/>
    </source>
</evidence>
<dbReference type="GO" id="GO:0005540">
    <property type="term" value="F:hyaluronic acid binding"/>
    <property type="evidence" value="ECO:0007669"/>
    <property type="project" value="InterPro"/>
</dbReference>
<comment type="subcellular location">
    <subcellularLocation>
        <location evidence="1">Membrane</location>
        <topology evidence="1">Single-pass type I membrane protein</topology>
    </subcellularLocation>
</comment>
<evidence type="ECO:0000256" key="10">
    <source>
        <dbReference type="SAM" id="Phobius"/>
    </source>
</evidence>
<dbReference type="FunFam" id="2.30.180.10:FF:000005">
    <property type="entry name" value="Stabilin 2"/>
    <property type="match status" value="1"/>
</dbReference>
<dbReference type="Pfam" id="PF02469">
    <property type="entry name" value="Fasciclin"/>
    <property type="match status" value="6"/>
</dbReference>
<feature type="disulfide bond" evidence="7">
    <location>
        <begin position="1437"/>
        <end position="1454"/>
    </location>
</feature>
<feature type="domain" description="EGF-like" evidence="11">
    <location>
        <begin position="285"/>
        <end position="324"/>
    </location>
</feature>
<feature type="compositionally biased region" description="Polar residues" evidence="9">
    <location>
        <begin position="2545"/>
        <end position="2561"/>
    </location>
</feature>
<dbReference type="GO" id="GO:0016020">
    <property type="term" value="C:membrane"/>
    <property type="evidence" value="ECO:0007669"/>
    <property type="project" value="UniProtKB-SubCell"/>
</dbReference>
<dbReference type="FunFam" id="2.30.180.10:FF:000018">
    <property type="entry name" value="Stabilin 2"/>
    <property type="match status" value="1"/>
</dbReference>
<feature type="disulfide bond" evidence="7">
    <location>
        <begin position="188"/>
        <end position="197"/>
    </location>
</feature>
<dbReference type="SMART" id="SM00181">
    <property type="entry name" value="EGF"/>
    <property type="match status" value="23"/>
</dbReference>
<feature type="domain" description="EGF-like" evidence="11">
    <location>
        <begin position="784"/>
        <end position="824"/>
    </location>
</feature>
<dbReference type="PROSITE" id="PS00022">
    <property type="entry name" value="EGF_1"/>
    <property type="match status" value="7"/>
</dbReference>
<feature type="disulfide bond" evidence="7">
    <location>
        <begin position="232"/>
        <end position="241"/>
    </location>
</feature>
<dbReference type="InterPro" id="IPR001881">
    <property type="entry name" value="EGF-like_Ca-bd_dom"/>
</dbReference>
<keyword evidence="4 7" id="KW-1015">Disulfide bond</keyword>
<feature type="domain" description="EGF-like" evidence="11">
    <location>
        <begin position="1554"/>
        <end position="1595"/>
    </location>
</feature>
<dbReference type="InterPro" id="IPR000742">
    <property type="entry name" value="EGF"/>
</dbReference>
<keyword evidence="2 7" id="KW-0245">EGF-like domain</keyword>
<feature type="domain" description="EGF-like" evidence="11">
    <location>
        <begin position="369"/>
        <end position="408"/>
    </location>
</feature>
<dbReference type="FunFam" id="2.10.25.10:FF:000040">
    <property type="entry name" value="Stabilin 2"/>
    <property type="match status" value="4"/>
</dbReference>
<feature type="disulfide bond" evidence="7">
    <location>
        <begin position="1412"/>
        <end position="1421"/>
    </location>
</feature>
<keyword evidence="10" id="KW-1133">Transmembrane helix</keyword>
<evidence type="ECO:0000256" key="1">
    <source>
        <dbReference type="ARBA" id="ARBA00004479"/>
    </source>
</evidence>
<feature type="disulfide bond" evidence="7">
    <location>
        <begin position="814"/>
        <end position="823"/>
    </location>
</feature>
<protein>
    <submittedName>
        <fullName evidence="14">Stabilin-2 isoform X1</fullName>
    </submittedName>
</protein>
<feature type="disulfide bond" evidence="7">
    <location>
        <begin position="2064"/>
        <end position="2073"/>
    </location>
</feature>
<dbReference type="GO" id="GO:0007155">
    <property type="term" value="P:cell adhesion"/>
    <property type="evidence" value="ECO:0007669"/>
    <property type="project" value="InterPro"/>
</dbReference>
<feature type="disulfide bond" evidence="8">
    <location>
        <begin position="2252"/>
        <end position="2321"/>
    </location>
</feature>
<feature type="domain" description="FAS1" evidence="12">
    <location>
        <begin position="2343"/>
        <end position="2479"/>
    </location>
</feature>
<dbReference type="PROSITE" id="PS50213">
    <property type="entry name" value="FAS1"/>
    <property type="match status" value="7"/>
</dbReference>
<evidence type="ECO:0000259" key="12">
    <source>
        <dbReference type="PROSITE" id="PS50213"/>
    </source>
</evidence>
<dbReference type="SMART" id="SM00179">
    <property type="entry name" value="EGF_CA"/>
    <property type="match status" value="5"/>
</dbReference>
<feature type="domain" description="FAS1" evidence="12">
    <location>
        <begin position="562"/>
        <end position="696"/>
    </location>
</feature>
<feature type="disulfide bond" evidence="7">
    <location>
        <begin position="2020"/>
        <end position="2029"/>
    </location>
</feature>
<keyword evidence="6" id="KW-0325">Glycoprotein</keyword>
<keyword evidence="5" id="KW-0675">Receptor</keyword>
<evidence type="ECO:0000313" key="14">
    <source>
        <dbReference type="EMBL" id="KAG7497481.1"/>
    </source>
</evidence>
<dbReference type="SMART" id="SM00180">
    <property type="entry name" value="EGF_Lam"/>
    <property type="match status" value="6"/>
</dbReference>
<feature type="region of interest" description="Disordered" evidence="9">
    <location>
        <begin position="13"/>
        <end position="57"/>
    </location>
</feature>
<reference evidence="14 15" key="1">
    <citation type="journal article" date="2021" name="Sci. Rep.">
        <title>Chromosome anchoring in Senegalese sole (Solea senegalensis) reveals sex-associated markers and genome rearrangements in flatfish.</title>
        <authorList>
            <person name="Guerrero-Cozar I."/>
            <person name="Gomez-Garrido J."/>
            <person name="Berbel C."/>
            <person name="Martinez-Blanch J.F."/>
            <person name="Alioto T."/>
            <person name="Claros M.G."/>
            <person name="Gagnaire P.A."/>
            <person name="Manchado M."/>
        </authorList>
    </citation>
    <scope>NUCLEOTIDE SEQUENCE [LARGE SCALE GENOMIC DNA]</scope>
    <source>
        <strain evidence="14">Sse05_10M</strain>
    </source>
</reference>
<feature type="domain" description="EGF-like" evidence="11">
    <location>
        <begin position="2114"/>
        <end position="2152"/>
    </location>
</feature>
<feature type="disulfide bond" evidence="7">
    <location>
        <begin position="1456"/>
        <end position="1465"/>
    </location>
</feature>
<feature type="disulfide bond" evidence="7">
    <location>
        <begin position="213"/>
        <end position="230"/>
    </location>
</feature>
<accession>A0AAV6QWQ3</accession>
<feature type="domain" description="EGF-like" evidence="11">
    <location>
        <begin position="1990"/>
        <end position="2030"/>
    </location>
</feature>
<dbReference type="Pfam" id="PF00193">
    <property type="entry name" value="Xlink"/>
    <property type="match status" value="1"/>
</dbReference>
<dbReference type="PROSITE" id="PS50026">
    <property type="entry name" value="EGF_3"/>
    <property type="match status" value="17"/>
</dbReference>
<feature type="domain" description="FAS1" evidence="12">
    <location>
        <begin position="411"/>
        <end position="550"/>
    </location>
</feature>
<evidence type="ECO:0000256" key="9">
    <source>
        <dbReference type="SAM" id="MobiDB-lite"/>
    </source>
</evidence>
<feature type="disulfide bond" evidence="8">
    <location>
        <begin position="2276"/>
        <end position="2297"/>
    </location>
</feature>
<feature type="domain" description="EGF-like" evidence="11">
    <location>
        <begin position="1473"/>
        <end position="1511"/>
    </location>
</feature>
<dbReference type="Proteomes" id="UP000693946">
    <property type="component" value="Linkage Group LG3"/>
</dbReference>
<feature type="domain" description="FAS1" evidence="12">
    <location>
        <begin position="1039"/>
        <end position="1165"/>
    </location>
</feature>
<keyword evidence="3 10" id="KW-0472">Membrane</keyword>